<feature type="signal peptide" evidence="1">
    <location>
        <begin position="1"/>
        <end position="17"/>
    </location>
</feature>
<dbReference type="Proteomes" id="UP000305064">
    <property type="component" value="Unassembled WGS sequence"/>
</dbReference>
<sequence length="578" mass="62670">MQLVLLFCFVLAAHSLAIEQRSCVSPEVLTVSKHVSDPHYFCAWYLKDGRTNSPILGINVNALLSACQCVVSVEPSGTEAKNLAAIQKAARLQSFVSATCPSTPANPITKQFTSPTSFCQFFASFERHDSPIPNLNVPAVRKACKCILSGPKISTSSMQVNYGQKIFYCDQIFNKDLIIEDHRLKQELIINQAFCDFIVINFANLKTRVILKQVFTVLIKDLFIQKIFLVSATLYLSANNHYDPSISDHGYRFHDLSITDVLDVSYTSTDVVTSISSDIITSQETVTNLETSTISLTQTVTTVSTTGIYLFSPKPAPTVQKRGPQPSSAVSACLSGTLTTTITVSAATTNSVSTIYFTPPAITLLHTSYLTANATRIVTSSHQTNATITSTIPTTVTSIFDPTTVDITVLETTTVTTTSTSFVAGPTRWCQMNLRASGGVVDGSYINTDTSSQVAVISPVTSSAMEIYQLDDNGHVHPRTGNYAGQTWVHSGTRPYLYVFSDAFLAQYPTYVPYVCSVDSGTLEVFCFKQASASSSGISTWSDGYSTSAGQYLWSNSGTPQSGSTPFRLYADPVNCVS</sequence>
<reference evidence="2 3" key="1">
    <citation type="submission" date="2018-10" db="EMBL/GenBank/DDBJ databases">
        <title>Fifty Aureobasidium pullulans genomes reveal a recombining polyextremotolerant generalist.</title>
        <authorList>
            <person name="Gostincar C."/>
            <person name="Turk M."/>
            <person name="Zajc J."/>
            <person name="Gunde-Cimerman N."/>
        </authorList>
    </citation>
    <scope>NUCLEOTIDE SEQUENCE [LARGE SCALE GENOMIC DNA]</scope>
    <source>
        <strain evidence="2 3">EXF-4256</strain>
    </source>
</reference>
<evidence type="ECO:0000313" key="3">
    <source>
        <dbReference type="Proteomes" id="UP000305064"/>
    </source>
</evidence>
<protein>
    <recommendedName>
        <fullName evidence="4">Ig-like domain-containing protein</fullName>
    </recommendedName>
</protein>
<organism evidence="2 3">
    <name type="scientific">Aureobasidium pullulans</name>
    <name type="common">Black yeast</name>
    <name type="synonym">Pullularia pullulans</name>
    <dbReference type="NCBI Taxonomy" id="5580"/>
    <lineage>
        <taxon>Eukaryota</taxon>
        <taxon>Fungi</taxon>
        <taxon>Dikarya</taxon>
        <taxon>Ascomycota</taxon>
        <taxon>Pezizomycotina</taxon>
        <taxon>Dothideomycetes</taxon>
        <taxon>Dothideomycetidae</taxon>
        <taxon>Dothideales</taxon>
        <taxon>Saccotheciaceae</taxon>
        <taxon>Aureobasidium</taxon>
    </lineage>
</organism>
<evidence type="ECO:0000313" key="2">
    <source>
        <dbReference type="EMBL" id="THY70298.1"/>
    </source>
</evidence>
<evidence type="ECO:0008006" key="4">
    <source>
        <dbReference type="Google" id="ProtNLM"/>
    </source>
</evidence>
<gene>
    <name evidence="2" type="ORF">D6C94_08761</name>
</gene>
<dbReference type="EMBL" id="QZBJ01000079">
    <property type="protein sequence ID" value="THY70298.1"/>
    <property type="molecule type" value="Genomic_DNA"/>
</dbReference>
<accession>A0AB38LM34</accession>
<feature type="chain" id="PRO_5044195014" description="Ig-like domain-containing protein" evidence="1">
    <location>
        <begin position="18"/>
        <end position="578"/>
    </location>
</feature>
<name>A0AB38LM34_AURPU</name>
<comment type="caution">
    <text evidence="2">The sequence shown here is derived from an EMBL/GenBank/DDBJ whole genome shotgun (WGS) entry which is preliminary data.</text>
</comment>
<keyword evidence="1" id="KW-0732">Signal</keyword>
<dbReference type="AlphaFoldDB" id="A0AB38LM34"/>
<proteinExistence type="predicted"/>
<evidence type="ECO:0000256" key="1">
    <source>
        <dbReference type="SAM" id="SignalP"/>
    </source>
</evidence>